<accession>A0ABD1YZ35</accession>
<dbReference type="Proteomes" id="UP001605036">
    <property type="component" value="Unassembled WGS sequence"/>
</dbReference>
<dbReference type="CDD" id="cd11660">
    <property type="entry name" value="SANT_TRF"/>
    <property type="match status" value="1"/>
</dbReference>
<dbReference type="PROSITE" id="PS50090">
    <property type="entry name" value="MYB_LIKE"/>
    <property type="match status" value="1"/>
</dbReference>
<dbReference type="Pfam" id="PF00249">
    <property type="entry name" value="Myb_DNA-binding"/>
    <property type="match status" value="1"/>
</dbReference>
<evidence type="ECO:0000259" key="3">
    <source>
        <dbReference type="PROSITE" id="PS51294"/>
    </source>
</evidence>
<feature type="compositionally biased region" description="Low complexity" evidence="1">
    <location>
        <begin position="701"/>
        <end position="710"/>
    </location>
</feature>
<feature type="region of interest" description="Disordered" evidence="1">
    <location>
        <begin position="415"/>
        <end position="528"/>
    </location>
</feature>
<dbReference type="Gene3D" id="1.10.246.220">
    <property type="match status" value="1"/>
</dbReference>
<dbReference type="SMART" id="SM00717">
    <property type="entry name" value="SANT"/>
    <property type="match status" value="1"/>
</dbReference>
<feature type="domain" description="Myb-like" evidence="2">
    <location>
        <begin position="711"/>
        <end position="766"/>
    </location>
</feature>
<comment type="caution">
    <text evidence="4">The sequence shown here is derived from an EMBL/GenBank/DDBJ whole genome shotgun (WGS) entry which is preliminary data.</text>
</comment>
<dbReference type="InterPro" id="IPR001005">
    <property type="entry name" value="SANT/Myb"/>
</dbReference>
<protein>
    <submittedName>
        <fullName evidence="4">Uncharacterized protein</fullName>
    </submittedName>
</protein>
<feature type="compositionally biased region" description="Polar residues" evidence="1">
    <location>
        <begin position="493"/>
        <end position="503"/>
    </location>
</feature>
<evidence type="ECO:0000256" key="1">
    <source>
        <dbReference type="SAM" id="MobiDB-lite"/>
    </source>
</evidence>
<feature type="compositionally biased region" description="Polar residues" evidence="1">
    <location>
        <begin position="633"/>
        <end position="646"/>
    </location>
</feature>
<dbReference type="SUPFAM" id="SSF46689">
    <property type="entry name" value="Homeodomain-like"/>
    <property type="match status" value="1"/>
</dbReference>
<sequence>MANSNLRPISAACNLLIGADKSKDEAERDVKQREWIWEFFLRNHGKGRLLTELMTAVPFPNDNLYLKRLLLLRSLSLQLELRLFNEVTLDILKALEETSRRSEGSRAGNAVQSVKRRRVFCKENVETKILTPEATVAKRRLPESLVGRKPSEVGIVEEDSTHQDQKVNGSLDGNIASSVFEGDRNEISVARCEGSLWELQLALMVELSVKHLRGVSVSRKDFEAALMTYWGDLIMDTEEPGAECLNTGGKREEIRKELWKVHDNLDLLEEITCKYTEERVGTMLAYFLENAWAETEESFLEKVSKDVSNGSYDPPNPDVHRRAVRGAKGEDGAGMRRRDASLDRLFVRSSRGKVSRSRDKKHKAFGVLQIEAREESQERISPQNLTISGEIGTSIEALRMCKLNGIEPRLAEKASLPASDTSQGFGNKDAGISGSKEPDAAEAEDEGFNHEETGRSQPCGRVEAWQEDRNGAADVDGRANENITIDRNEELLNVSTSPSSPNTRGAVHSSPGGPYKSEGSRGNQEISEKPCYRAKFADKKIVDLEQGVVEIVDLSSPSPQPLDHIQGRLSPPPWVGSTYKSRKNLTGEFVRTQPVRGTEVDTGNPRAERSGGAEKPVEISDPPVETLRKEGNDLQTQPSADIQISSPKIRERGAASRKFNQRNSTARTLEWEEEDDISESRGTPQGSKRVTAERTSPGIASRRTSSSQTRPQRRKPRKWSRVETETLKNEVFKYGKGRWKLILANNVVVFDGRTEVDLKDKWRNLERFEGLSIPEG</sequence>
<dbReference type="PANTHER" id="PTHR46993">
    <property type="entry name" value="MYB TRANSCRIPTION FACTOR"/>
    <property type="match status" value="1"/>
</dbReference>
<keyword evidence="5" id="KW-1185">Reference proteome</keyword>
<dbReference type="AlphaFoldDB" id="A0ABD1YZ35"/>
<dbReference type="PROSITE" id="PS51294">
    <property type="entry name" value="HTH_MYB"/>
    <property type="match status" value="1"/>
</dbReference>
<dbReference type="InterPro" id="IPR017930">
    <property type="entry name" value="Myb_dom"/>
</dbReference>
<proteinExistence type="predicted"/>
<evidence type="ECO:0000259" key="2">
    <source>
        <dbReference type="PROSITE" id="PS50090"/>
    </source>
</evidence>
<dbReference type="InterPro" id="IPR009057">
    <property type="entry name" value="Homeodomain-like_sf"/>
</dbReference>
<gene>
    <name evidence="4" type="ORF">R1flu_007320</name>
</gene>
<organism evidence="4 5">
    <name type="scientific">Riccia fluitans</name>
    <dbReference type="NCBI Taxonomy" id="41844"/>
    <lineage>
        <taxon>Eukaryota</taxon>
        <taxon>Viridiplantae</taxon>
        <taxon>Streptophyta</taxon>
        <taxon>Embryophyta</taxon>
        <taxon>Marchantiophyta</taxon>
        <taxon>Marchantiopsida</taxon>
        <taxon>Marchantiidae</taxon>
        <taxon>Marchantiales</taxon>
        <taxon>Ricciaceae</taxon>
        <taxon>Riccia</taxon>
    </lineage>
</organism>
<name>A0ABD1YZ35_9MARC</name>
<feature type="domain" description="HTH myb-type" evidence="3">
    <location>
        <begin position="710"/>
        <end position="770"/>
    </location>
</feature>
<feature type="compositionally biased region" description="Basic and acidic residues" evidence="1">
    <location>
        <begin position="606"/>
        <end position="618"/>
    </location>
</feature>
<reference evidence="4 5" key="1">
    <citation type="submission" date="2024-09" db="EMBL/GenBank/DDBJ databases">
        <title>Chromosome-scale assembly of Riccia fluitans.</title>
        <authorList>
            <person name="Paukszto L."/>
            <person name="Sawicki J."/>
            <person name="Karawczyk K."/>
            <person name="Piernik-Szablinska J."/>
            <person name="Szczecinska M."/>
            <person name="Mazdziarz M."/>
        </authorList>
    </citation>
    <scope>NUCLEOTIDE SEQUENCE [LARGE SCALE GENOMIC DNA]</scope>
    <source>
        <strain evidence="4">Rf_01</strain>
        <tissue evidence="4">Aerial parts of the thallus</tissue>
    </source>
</reference>
<feature type="compositionally biased region" description="Basic and acidic residues" evidence="1">
    <location>
        <begin position="464"/>
        <end position="490"/>
    </location>
</feature>
<dbReference type="PANTHER" id="PTHR46993:SF6">
    <property type="entry name" value="MYB TRANSCRIPTION FACTOR"/>
    <property type="match status" value="1"/>
</dbReference>
<feature type="region of interest" description="Disordered" evidence="1">
    <location>
        <begin position="555"/>
        <end position="722"/>
    </location>
</feature>
<evidence type="ECO:0000313" key="4">
    <source>
        <dbReference type="EMBL" id="KAL2635841.1"/>
    </source>
</evidence>
<dbReference type="EMBL" id="JBHFFA010000003">
    <property type="protein sequence ID" value="KAL2635841.1"/>
    <property type="molecule type" value="Genomic_DNA"/>
</dbReference>
<evidence type="ECO:0000313" key="5">
    <source>
        <dbReference type="Proteomes" id="UP001605036"/>
    </source>
</evidence>